<dbReference type="OrthoDB" id="5997972at2"/>
<evidence type="ECO:0000313" key="4">
    <source>
        <dbReference type="EMBL" id="PKV18326.1"/>
    </source>
</evidence>
<evidence type="ECO:0000256" key="1">
    <source>
        <dbReference type="SAM" id="Phobius"/>
    </source>
</evidence>
<evidence type="ECO:0000313" key="3">
    <source>
        <dbReference type="EMBL" id="PKV14045.1"/>
    </source>
</evidence>
<evidence type="ECO:0000313" key="5">
    <source>
        <dbReference type="Proteomes" id="UP000233720"/>
    </source>
</evidence>
<reference evidence="5 6" key="1">
    <citation type="submission" date="2017-11" db="EMBL/GenBank/DDBJ databases">
        <title>Xanthomonas prunicola sp. nov., a novel pathogen that affects nectarine (Prunus persica var. nectarine) trees.</title>
        <authorList>
            <person name="Lopez M."/>
            <person name="Lopez-Soriano P."/>
            <person name="Garita-Cambronero J."/>
            <person name="Beltran C."/>
            <person name="Taghouti G."/>
            <person name="Portier P."/>
            <person name="Cubero J."/>
            <person name="Fischer-Le Saux M."/>
            <person name="Marco-Noales E."/>
        </authorList>
    </citation>
    <scope>NUCLEOTIDE SEQUENCE [LARGE SCALE GENOMIC DNA]</scope>
    <source>
        <strain evidence="3 5">CFBP8353</strain>
        <strain evidence="4 6">CFBP8354</strain>
    </source>
</reference>
<comment type="caution">
    <text evidence="3">The sequence shown here is derived from an EMBL/GenBank/DDBJ whole genome shotgun (WGS) entry which is preliminary data.</text>
</comment>
<gene>
    <name evidence="3" type="ORF">XpruCFBP8353_02795</name>
    <name evidence="4" type="ORF">XpruCFBP8354_02795</name>
</gene>
<accession>A0A2N3RNH1</accession>
<keyword evidence="1" id="KW-0472">Membrane</keyword>
<keyword evidence="1" id="KW-1133">Transmembrane helix</keyword>
<dbReference type="Proteomes" id="UP000233720">
    <property type="component" value="Unassembled WGS sequence"/>
</dbReference>
<protein>
    <recommendedName>
        <fullName evidence="2">YcxB-like C-terminal domain-containing protein</fullName>
    </recommendedName>
</protein>
<organism evidence="3 5">
    <name type="scientific">Xanthomonas prunicola</name>
    <dbReference type="NCBI Taxonomy" id="2053930"/>
    <lineage>
        <taxon>Bacteria</taxon>
        <taxon>Pseudomonadati</taxon>
        <taxon>Pseudomonadota</taxon>
        <taxon>Gammaproteobacteria</taxon>
        <taxon>Lysobacterales</taxon>
        <taxon>Lysobacteraceae</taxon>
        <taxon>Xanthomonas</taxon>
    </lineage>
</organism>
<keyword evidence="1" id="KW-0812">Transmembrane</keyword>
<evidence type="ECO:0000313" key="6">
    <source>
        <dbReference type="Proteomes" id="UP000233748"/>
    </source>
</evidence>
<dbReference type="InterPro" id="IPR025588">
    <property type="entry name" value="YcxB-like_C"/>
</dbReference>
<dbReference type="AlphaFoldDB" id="A0A2N3RNH1"/>
<feature type="domain" description="YcxB-like C-terminal" evidence="2">
    <location>
        <begin position="95"/>
        <end position="155"/>
    </location>
</feature>
<feature type="transmembrane region" description="Helical" evidence="1">
    <location>
        <begin position="49"/>
        <end position="71"/>
    </location>
</feature>
<dbReference type="RefSeq" id="WP_101361822.1">
    <property type="nucleotide sequence ID" value="NZ_PHKV01000001.1"/>
</dbReference>
<name>A0A2N3RNH1_9XANT</name>
<dbReference type="EMBL" id="PHKV01000001">
    <property type="protein sequence ID" value="PKV14045.1"/>
    <property type="molecule type" value="Genomic_DNA"/>
</dbReference>
<sequence>MITATISLEDHLAAQRLHARHSSNRLIVFLAVLLLIGAGLLKLSGAREIIGPVLIGGGGGGLIGLALLHVWGLPRRIKRLHAQQASLRHPYTYAWDENGLEVTWADGHFRRPWSDYIRVRENDRVLLLYHNDRLFELFCPHWFADKAQYEAFRQLALRVGKTPKAF</sequence>
<feature type="transmembrane region" description="Helical" evidence="1">
    <location>
        <begin position="26"/>
        <end position="43"/>
    </location>
</feature>
<evidence type="ECO:0000259" key="2">
    <source>
        <dbReference type="Pfam" id="PF14317"/>
    </source>
</evidence>
<dbReference type="Proteomes" id="UP000233748">
    <property type="component" value="Unassembled WGS sequence"/>
</dbReference>
<dbReference type="EMBL" id="PHKW01000001">
    <property type="protein sequence ID" value="PKV18326.1"/>
    <property type="molecule type" value="Genomic_DNA"/>
</dbReference>
<dbReference type="Pfam" id="PF14317">
    <property type="entry name" value="YcxB"/>
    <property type="match status" value="1"/>
</dbReference>
<proteinExistence type="predicted"/>
<keyword evidence="6" id="KW-1185">Reference proteome</keyword>